<feature type="domain" description="HTH araC/xylS-type" evidence="4">
    <location>
        <begin position="157"/>
        <end position="255"/>
    </location>
</feature>
<dbReference type="InterPro" id="IPR003313">
    <property type="entry name" value="AraC-bd"/>
</dbReference>
<evidence type="ECO:0000313" key="5">
    <source>
        <dbReference type="EMBL" id="RFM31061.1"/>
    </source>
</evidence>
<evidence type="ECO:0000256" key="3">
    <source>
        <dbReference type="ARBA" id="ARBA00023163"/>
    </source>
</evidence>
<gene>
    <name evidence="5" type="ORF">DXN04_31355</name>
</gene>
<proteinExistence type="predicted"/>
<sequence length="257" mass="29652">MQQIPIRTNISFSIRDIHDYMSGKDMVQSLHRHDFYYLLILEKGAGTHSIDFREYTISDHAVFLLRPGQVHAIHLHGSSTGYLIQFNQSFDPSPLLRSTAQQNYYQLNKATPLCAQMLEEFTHQQDQYEDVIRSLLHILFIQLIRVQETPAGNDQLQTLQDLIAANISQYKQVADYAALMHLSPYQLNAITKSALGKTCSTLINEHILLEAKRQLLATTNFVNEIAWQLGYEDVSYFIRFFKKHSGLSPEAFRQNFK</sequence>
<dbReference type="PANTHER" id="PTHR43280:SF32">
    <property type="entry name" value="TRANSCRIPTIONAL REGULATORY PROTEIN"/>
    <property type="match status" value="1"/>
</dbReference>
<dbReference type="GO" id="GO:0003700">
    <property type="term" value="F:DNA-binding transcription factor activity"/>
    <property type="evidence" value="ECO:0007669"/>
    <property type="project" value="InterPro"/>
</dbReference>
<evidence type="ECO:0000313" key="6">
    <source>
        <dbReference type="Proteomes" id="UP000261174"/>
    </source>
</evidence>
<evidence type="ECO:0000256" key="2">
    <source>
        <dbReference type="ARBA" id="ARBA00023125"/>
    </source>
</evidence>
<dbReference type="RefSeq" id="WP_116857375.1">
    <property type="nucleotide sequence ID" value="NZ_QTJV01000017.1"/>
</dbReference>
<dbReference type="InterPro" id="IPR018060">
    <property type="entry name" value="HTH_AraC"/>
</dbReference>
<dbReference type="GO" id="GO:0043565">
    <property type="term" value="F:sequence-specific DNA binding"/>
    <property type="evidence" value="ECO:0007669"/>
    <property type="project" value="InterPro"/>
</dbReference>
<dbReference type="PANTHER" id="PTHR43280">
    <property type="entry name" value="ARAC-FAMILY TRANSCRIPTIONAL REGULATOR"/>
    <property type="match status" value="1"/>
</dbReference>
<protein>
    <submittedName>
        <fullName evidence="5">Helix-turn-helix domain-containing protein</fullName>
    </submittedName>
</protein>
<dbReference type="PRINTS" id="PR00032">
    <property type="entry name" value="HTHARAC"/>
</dbReference>
<dbReference type="PROSITE" id="PS01124">
    <property type="entry name" value="HTH_ARAC_FAMILY_2"/>
    <property type="match status" value="1"/>
</dbReference>
<accession>A0A3E1NSZ8</accession>
<dbReference type="SMART" id="SM00342">
    <property type="entry name" value="HTH_ARAC"/>
    <property type="match status" value="1"/>
</dbReference>
<name>A0A3E1NSZ8_9BACT</name>
<evidence type="ECO:0000259" key="4">
    <source>
        <dbReference type="PROSITE" id="PS01124"/>
    </source>
</evidence>
<dbReference type="SUPFAM" id="SSF46689">
    <property type="entry name" value="Homeodomain-like"/>
    <property type="match status" value="1"/>
</dbReference>
<dbReference type="SUPFAM" id="SSF51215">
    <property type="entry name" value="Regulatory protein AraC"/>
    <property type="match status" value="1"/>
</dbReference>
<dbReference type="EMBL" id="QTJV01000017">
    <property type="protein sequence ID" value="RFM31061.1"/>
    <property type="molecule type" value="Genomic_DNA"/>
</dbReference>
<reference evidence="5 6" key="1">
    <citation type="submission" date="2018-08" db="EMBL/GenBank/DDBJ databases">
        <title>Chitinophaga sp. K20C18050901, a novel bacterium isolated from forest soil.</title>
        <authorList>
            <person name="Wang C."/>
        </authorList>
    </citation>
    <scope>NUCLEOTIDE SEQUENCE [LARGE SCALE GENOMIC DNA]</scope>
    <source>
        <strain evidence="5 6">K20C18050901</strain>
    </source>
</reference>
<keyword evidence="6" id="KW-1185">Reference proteome</keyword>
<dbReference type="AlphaFoldDB" id="A0A3E1NSZ8"/>
<keyword evidence="1" id="KW-0805">Transcription regulation</keyword>
<dbReference type="Pfam" id="PF12833">
    <property type="entry name" value="HTH_18"/>
    <property type="match status" value="1"/>
</dbReference>
<organism evidence="5 6">
    <name type="scientific">Chitinophaga silvisoli</name>
    <dbReference type="NCBI Taxonomy" id="2291814"/>
    <lineage>
        <taxon>Bacteria</taxon>
        <taxon>Pseudomonadati</taxon>
        <taxon>Bacteroidota</taxon>
        <taxon>Chitinophagia</taxon>
        <taxon>Chitinophagales</taxon>
        <taxon>Chitinophagaceae</taxon>
        <taxon>Chitinophaga</taxon>
    </lineage>
</organism>
<dbReference type="OrthoDB" id="1096411at2"/>
<dbReference type="InterPro" id="IPR020449">
    <property type="entry name" value="Tscrpt_reg_AraC-type_HTH"/>
</dbReference>
<dbReference type="InterPro" id="IPR037923">
    <property type="entry name" value="HTH-like"/>
</dbReference>
<comment type="caution">
    <text evidence="5">The sequence shown here is derived from an EMBL/GenBank/DDBJ whole genome shotgun (WGS) entry which is preliminary data.</text>
</comment>
<dbReference type="InterPro" id="IPR009057">
    <property type="entry name" value="Homeodomain-like_sf"/>
</dbReference>
<keyword evidence="3" id="KW-0804">Transcription</keyword>
<dbReference type="Gene3D" id="1.10.10.60">
    <property type="entry name" value="Homeodomain-like"/>
    <property type="match status" value="1"/>
</dbReference>
<evidence type="ECO:0000256" key="1">
    <source>
        <dbReference type="ARBA" id="ARBA00023015"/>
    </source>
</evidence>
<keyword evidence="2" id="KW-0238">DNA-binding</keyword>
<dbReference type="Proteomes" id="UP000261174">
    <property type="component" value="Unassembled WGS sequence"/>
</dbReference>
<dbReference type="Pfam" id="PF02311">
    <property type="entry name" value="AraC_binding"/>
    <property type="match status" value="1"/>
</dbReference>